<dbReference type="Pfam" id="PF08827">
    <property type="entry name" value="DUF1805"/>
    <property type="match status" value="1"/>
</dbReference>
<evidence type="ECO:0000313" key="2">
    <source>
        <dbReference type="Proteomes" id="UP001143747"/>
    </source>
</evidence>
<dbReference type="InterPro" id="IPR036493">
    <property type="entry name" value="YunC_sf"/>
</dbReference>
<dbReference type="Proteomes" id="UP001143747">
    <property type="component" value="Unassembled WGS sequence"/>
</dbReference>
<dbReference type="AlphaFoldDB" id="A0A9Q4PYD0"/>
<proteinExistence type="predicted"/>
<keyword evidence="2" id="KW-1185">Reference proteome</keyword>
<gene>
    <name evidence="1" type="ORF">L0665_07550</name>
</gene>
<dbReference type="EMBL" id="JAKELO010000002">
    <property type="protein sequence ID" value="MDE4908458.1"/>
    <property type="molecule type" value="Genomic_DNA"/>
</dbReference>
<comment type="caution">
    <text evidence="1">The sequence shown here is derived from an EMBL/GenBank/DDBJ whole genome shotgun (WGS) entry which is preliminary data.</text>
</comment>
<reference evidence="1" key="1">
    <citation type="submission" date="2022-01" db="EMBL/GenBank/DDBJ databases">
        <title>Draft genome of Methanogenium marinum DSM 15558.</title>
        <authorList>
            <person name="Chen S.-C."/>
            <person name="You Y.-T."/>
        </authorList>
    </citation>
    <scope>NUCLEOTIDE SEQUENCE</scope>
    <source>
        <strain evidence="1">DSM 15558</strain>
    </source>
</reference>
<organism evidence="1 2">
    <name type="scientific">Methanogenium marinum</name>
    <dbReference type="NCBI Taxonomy" id="348610"/>
    <lineage>
        <taxon>Archaea</taxon>
        <taxon>Methanobacteriati</taxon>
        <taxon>Methanobacteriota</taxon>
        <taxon>Stenosarchaea group</taxon>
        <taxon>Methanomicrobia</taxon>
        <taxon>Methanomicrobiales</taxon>
        <taxon>Methanomicrobiaceae</taxon>
        <taxon>Methanogenium</taxon>
    </lineage>
</organism>
<dbReference type="InterPro" id="IPR014931">
    <property type="entry name" value="DUF1805"/>
</dbReference>
<protein>
    <submittedName>
        <fullName evidence="1">YunC family protein</fullName>
    </submittedName>
</protein>
<accession>A0A9Q4PYD0</accession>
<name>A0A9Q4PYD0_9EURY</name>
<dbReference type="Gene3D" id="3.30.1980.10">
    <property type="entry name" value="Hypothetical protein YunC"/>
    <property type="match status" value="1"/>
</dbReference>
<sequence length="104" mass="10688">MSSMTDEKINIGVKEFVCSIIPAGPVNIVFAANEHGLVGCGAIDVAALASFGYAAARIRPPEGQTSIATAEYLLRGNIKEANAPAEEKGVRVGMTGEEALAVLG</sequence>
<evidence type="ECO:0000313" key="1">
    <source>
        <dbReference type="EMBL" id="MDE4908458.1"/>
    </source>
</evidence>
<dbReference type="SUPFAM" id="SSF102891">
    <property type="entry name" value="Hypothetical protein Ta1206"/>
    <property type="match status" value="1"/>
</dbReference>
<dbReference type="RefSeq" id="WP_274925085.1">
    <property type="nucleotide sequence ID" value="NZ_JAKELO010000002.1"/>
</dbReference>